<reference evidence="2" key="1">
    <citation type="submission" date="2020-01" db="EMBL/GenBank/DDBJ databases">
        <authorList>
            <consortium name="DOE Joint Genome Institute"/>
            <person name="Haridas S."/>
            <person name="Albert R."/>
            <person name="Binder M."/>
            <person name="Bloem J."/>
            <person name="Labutti K."/>
            <person name="Salamov A."/>
            <person name="Andreopoulos B."/>
            <person name="Baker S.E."/>
            <person name="Barry K."/>
            <person name="Bills G."/>
            <person name="Bluhm B.H."/>
            <person name="Cannon C."/>
            <person name="Castanera R."/>
            <person name="Culley D.E."/>
            <person name="Daum C."/>
            <person name="Ezra D."/>
            <person name="Gonzalez J.B."/>
            <person name="Henrissat B."/>
            <person name="Kuo A."/>
            <person name="Liang C."/>
            <person name="Lipzen A."/>
            <person name="Lutzoni F."/>
            <person name="Magnuson J."/>
            <person name="Mondo S."/>
            <person name="Nolan M."/>
            <person name="Ohm R."/>
            <person name="Pangilinan J."/>
            <person name="Park H.-J."/>
            <person name="Ramirez L."/>
            <person name="Alfaro M."/>
            <person name="Sun H."/>
            <person name="Tritt A."/>
            <person name="Yoshinaga Y."/>
            <person name="Zwiers L.-H."/>
            <person name="Turgeon B.G."/>
            <person name="Goodwin S.B."/>
            <person name="Spatafora J.W."/>
            <person name="Crous P.W."/>
            <person name="Grigoriev I.V."/>
        </authorList>
    </citation>
    <scope>NUCLEOTIDE SEQUENCE</scope>
    <source>
        <strain evidence="2">IPT5</strain>
    </source>
</reference>
<dbReference type="Proteomes" id="UP000799423">
    <property type="component" value="Unassembled WGS sequence"/>
</dbReference>
<feature type="region of interest" description="Disordered" evidence="1">
    <location>
        <begin position="252"/>
        <end position="277"/>
    </location>
</feature>
<dbReference type="AlphaFoldDB" id="A0A6A7AZJ8"/>
<protein>
    <submittedName>
        <fullName evidence="2">Uncharacterized protein</fullName>
    </submittedName>
</protein>
<organism evidence="2 3">
    <name type="scientific">Plenodomus tracheiphilus IPT5</name>
    <dbReference type="NCBI Taxonomy" id="1408161"/>
    <lineage>
        <taxon>Eukaryota</taxon>
        <taxon>Fungi</taxon>
        <taxon>Dikarya</taxon>
        <taxon>Ascomycota</taxon>
        <taxon>Pezizomycotina</taxon>
        <taxon>Dothideomycetes</taxon>
        <taxon>Pleosporomycetidae</taxon>
        <taxon>Pleosporales</taxon>
        <taxon>Pleosporineae</taxon>
        <taxon>Leptosphaeriaceae</taxon>
        <taxon>Plenodomus</taxon>
    </lineage>
</organism>
<accession>A0A6A7AZJ8</accession>
<dbReference type="CDD" id="cd18186">
    <property type="entry name" value="BTB_POZ_ZBTB_KLHL-like"/>
    <property type="match status" value="1"/>
</dbReference>
<proteinExistence type="predicted"/>
<sequence length="277" mass="31195">MGWHERIVYHRDFAYDSRRSRMANGSIGDVPTGTFAELLSGPMVDVYVGDGQRHWSLHRNLLCHHSERLEDELHGGDHGGDQGSDRGSDHGSDQAAKLELPDHDPAGFELLVKWLYQGRLDDVSGLADASQKYDYAVSCYKLYLLCDRFDLLQLKNVAMDQYRKGLHEAELVPDADEIDDIYRKSPEGSPFRHLMTRIAARQIMDPGSERDVETYRQCFENNPDFALDLVKAIRLGTGGVLFDDPTDPGNGCEYHDHETGPNCFTKTNGKPKLKPGE</sequence>
<dbReference type="Gene3D" id="3.30.710.10">
    <property type="entry name" value="Potassium Channel Kv1.1, Chain A"/>
    <property type="match status" value="1"/>
</dbReference>
<gene>
    <name evidence="2" type="ORF">T440DRAFT_470057</name>
</gene>
<name>A0A6A7AZJ8_9PLEO</name>
<feature type="region of interest" description="Disordered" evidence="1">
    <location>
        <begin position="72"/>
        <end position="100"/>
    </location>
</feature>
<dbReference type="PANTHER" id="PTHR47843:SF2">
    <property type="entry name" value="BTB DOMAIN-CONTAINING PROTEIN"/>
    <property type="match status" value="1"/>
</dbReference>
<dbReference type="SUPFAM" id="SSF54695">
    <property type="entry name" value="POZ domain"/>
    <property type="match status" value="1"/>
</dbReference>
<dbReference type="EMBL" id="MU006316">
    <property type="protein sequence ID" value="KAF2848716.1"/>
    <property type="molecule type" value="Genomic_DNA"/>
</dbReference>
<evidence type="ECO:0000256" key="1">
    <source>
        <dbReference type="SAM" id="MobiDB-lite"/>
    </source>
</evidence>
<keyword evidence="3" id="KW-1185">Reference proteome</keyword>
<dbReference type="InterPro" id="IPR011333">
    <property type="entry name" value="SKP1/BTB/POZ_sf"/>
</dbReference>
<dbReference type="PANTHER" id="PTHR47843">
    <property type="entry name" value="BTB DOMAIN-CONTAINING PROTEIN-RELATED"/>
    <property type="match status" value="1"/>
</dbReference>
<evidence type="ECO:0000313" key="3">
    <source>
        <dbReference type="Proteomes" id="UP000799423"/>
    </source>
</evidence>
<feature type="compositionally biased region" description="Basic and acidic residues" evidence="1">
    <location>
        <begin position="72"/>
        <end position="92"/>
    </location>
</feature>
<evidence type="ECO:0000313" key="2">
    <source>
        <dbReference type="EMBL" id="KAF2848716.1"/>
    </source>
</evidence>
<dbReference type="OrthoDB" id="194443at2759"/>